<feature type="region of interest" description="Disordered" evidence="5">
    <location>
        <begin position="418"/>
        <end position="444"/>
    </location>
</feature>
<dbReference type="SUPFAM" id="SSF47370">
    <property type="entry name" value="Bromodomain"/>
    <property type="match status" value="1"/>
</dbReference>
<proteinExistence type="predicted"/>
<dbReference type="SMART" id="SM00297">
    <property type="entry name" value="BROMO"/>
    <property type="match status" value="1"/>
</dbReference>
<dbReference type="PRINTS" id="PR00503">
    <property type="entry name" value="BROMODOMAIN"/>
</dbReference>
<evidence type="ECO:0000256" key="5">
    <source>
        <dbReference type="SAM" id="MobiDB-lite"/>
    </source>
</evidence>
<gene>
    <name evidence="8" type="ORF">E3N88_30065</name>
</gene>
<comment type="caution">
    <text evidence="8">The sequence shown here is derived from an EMBL/GenBank/DDBJ whole genome shotgun (WGS) entry which is preliminary data.</text>
</comment>
<dbReference type="InterPro" id="IPR001487">
    <property type="entry name" value="Bromodomain"/>
</dbReference>
<dbReference type="AlphaFoldDB" id="A0A5N6MLB2"/>
<evidence type="ECO:0000256" key="1">
    <source>
        <dbReference type="ARBA" id="ARBA00023015"/>
    </source>
</evidence>
<evidence type="ECO:0000313" key="8">
    <source>
        <dbReference type="EMBL" id="KAD3640842.1"/>
    </source>
</evidence>
<evidence type="ECO:0000259" key="7">
    <source>
        <dbReference type="PROSITE" id="PS51525"/>
    </source>
</evidence>
<feature type="compositionally biased region" description="Low complexity" evidence="5">
    <location>
        <begin position="421"/>
        <end position="438"/>
    </location>
</feature>
<name>A0A5N6MLB2_9ASTR</name>
<dbReference type="Pfam" id="PF00439">
    <property type="entry name" value="Bromodomain"/>
    <property type="match status" value="1"/>
</dbReference>
<organism evidence="8 9">
    <name type="scientific">Mikania micrantha</name>
    <name type="common">bitter vine</name>
    <dbReference type="NCBI Taxonomy" id="192012"/>
    <lineage>
        <taxon>Eukaryota</taxon>
        <taxon>Viridiplantae</taxon>
        <taxon>Streptophyta</taxon>
        <taxon>Embryophyta</taxon>
        <taxon>Tracheophyta</taxon>
        <taxon>Spermatophyta</taxon>
        <taxon>Magnoliopsida</taxon>
        <taxon>eudicotyledons</taxon>
        <taxon>Gunneridae</taxon>
        <taxon>Pentapetalae</taxon>
        <taxon>asterids</taxon>
        <taxon>campanulids</taxon>
        <taxon>Asterales</taxon>
        <taxon>Asteraceae</taxon>
        <taxon>Asteroideae</taxon>
        <taxon>Heliantheae alliance</taxon>
        <taxon>Eupatorieae</taxon>
        <taxon>Mikania</taxon>
    </lineage>
</organism>
<dbReference type="InterPro" id="IPR038336">
    <property type="entry name" value="NET_sf"/>
</dbReference>
<feature type="domain" description="NET" evidence="7">
    <location>
        <begin position="291"/>
        <end position="374"/>
    </location>
</feature>
<dbReference type="PROSITE" id="PS50014">
    <property type="entry name" value="BROMODOMAIN_2"/>
    <property type="match status" value="1"/>
</dbReference>
<keyword evidence="3" id="KW-0804">Transcription</keyword>
<dbReference type="PROSITE" id="PS51525">
    <property type="entry name" value="NET"/>
    <property type="match status" value="1"/>
</dbReference>
<dbReference type="OrthoDB" id="21449at2759"/>
<evidence type="ECO:0000256" key="3">
    <source>
        <dbReference type="ARBA" id="ARBA00023163"/>
    </source>
</evidence>
<feature type="region of interest" description="Disordered" evidence="5">
    <location>
        <begin position="1"/>
        <end position="23"/>
    </location>
</feature>
<protein>
    <recommendedName>
        <fullName evidence="10">Bromo domain-containing protein</fullName>
    </recommendedName>
</protein>
<evidence type="ECO:0000259" key="6">
    <source>
        <dbReference type="PROSITE" id="PS50014"/>
    </source>
</evidence>
<accession>A0A5N6MLB2</accession>
<dbReference type="Gene3D" id="1.20.1270.220">
    <property type="match status" value="1"/>
</dbReference>
<sequence>MRLQKMQNPNPNPNPNSNSSHLFIGNRNQHQLSCSFPSQPAFVHSSLNSVPARFYGYRYVTFCVGSYTRRELKELKKRLMSELQRVRIFRQWICSMSIPKKNHHPPEMPLPAAPGMFSTGKERQKIAVGRKRTNPLQPVRDTKKRCGRITNAQKRKIMMRGCDQILGKLMKHKYGWVFNSPVDAAALKLREYHNIINNPMDLGTIKLKLAKNEYESPVAFASDVRLTFQNAMVYNGNGSDVFLMAQRLLLLFEDMFKSNHQKFVVNRVKKQNRPANAPISVENPAILVEGPVVRVLNKPVMTAEEKADLAASFWDLQLGPEGMNQIMGIVKKGVLGLEQQEDEVEIDLAVLDNDTLWELHKFMNSTRNKLMTNLISSAQTHYSAGNEHEQRVEEEEVDIGEEMQPTIFPVVEIEKDNVNISSGDSSSSSDYGSGTCSGNSHHEQ</sequence>
<dbReference type="Pfam" id="PF17035">
    <property type="entry name" value="BET"/>
    <property type="match status" value="1"/>
</dbReference>
<evidence type="ECO:0000256" key="4">
    <source>
        <dbReference type="PROSITE-ProRule" id="PRU00035"/>
    </source>
</evidence>
<dbReference type="PANTHER" id="PTHR45926">
    <property type="entry name" value="OSJNBA0053K19.4 PROTEIN"/>
    <property type="match status" value="1"/>
</dbReference>
<dbReference type="Proteomes" id="UP000326396">
    <property type="component" value="Linkage Group LG5"/>
</dbReference>
<dbReference type="Gene3D" id="1.20.920.10">
    <property type="entry name" value="Bromodomain-like"/>
    <property type="match status" value="1"/>
</dbReference>
<dbReference type="InterPro" id="IPR027353">
    <property type="entry name" value="NET_dom"/>
</dbReference>
<dbReference type="EMBL" id="SZYD01000015">
    <property type="protein sequence ID" value="KAD3640842.1"/>
    <property type="molecule type" value="Genomic_DNA"/>
</dbReference>
<keyword evidence="2 4" id="KW-0103">Bromodomain</keyword>
<feature type="domain" description="Bromo" evidence="6">
    <location>
        <begin position="170"/>
        <end position="242"/>
    </location>
</feature>
<keyword evidence="1" id="KW-0805">Transcription regulation</keyword>
<dbReference type="InterPro" id="IPR036427">
    <property type="entry name" value="Bromodomain-like_sf"/>
</dbReference>
<keyword evidence="9" id="KW-1185">Reference proteome</keyword>
<reference evidence="8 9" key="1">
    <citation type="submission" date="2019-05" db="EMBL/GenBank/DDBJ databases">
        <title>Mikania micrantha, genome provides insights into the molecular mechanism of rapid growth.</title>
        <authorList>
            <person name="Liu B."/>
        </authorList>
    </citation>
    <scope>NUCLEOTIDE SEQUENCE [LARGE SCALE GENOMIC DNA]</scope>
    <source>
        <strain evidence="8">NLD-2019</strain>
        <tissue evidence="8">Leaf</tissue>
    </source>
</reference>
<evidence type="ECO:0008006" key="10">
    <source>
        <dbReference type="Google" id="ProtNLM"/>
    </source>
</evidence>
<evidence type="ECO:0000313" key="9">
    <source>
        <dbReference type="Proteomes" id="UP000326396"/>
    </source>
</evidence>
<evidence type="ECO:0000256" key="2">
    <source>
        <dbReference type="ARBA" id="ARBA00023117"/>
    </source>
</evidence>